<feature type="chain" id="PRO_5022910564" description="Autotransporter domain-containing protein" evidence="1">
    <location>
        <begin position="32"/>
        <end position="855"/>
    </location>
</feature>
<dbReference type="InterPro" id="IPR051551">
    <property type="entry name" value="Autotransporter_adhesion"/>
</dbReference>
<evidence type="ECO:0000313" key="3">
    <source>
        <dbReference type="EMBL" id="VVO23219.1"/>
    </source>
</evidence>
<keyword evidence="1" id="KW-0732">Signal</keyword>
<dbReference type="Pfam" id="PF03797">
    <property type="entry name" value="Autotransporter"/>
    <property type="match status" value="1"/>
</dbReference>
<dbReference type="PRINTS" id="PR01484">
    <property type="entry name" value="PRTACTNFAMLY"/>
</dbReference>
<dbReference type="NCBIfam" id="TIGR01414">
    <property type="entry name" value="autotrans_barl"/>
    <property type="match status" value="1"/>
</dbReference>
<organism evidence="3 4">
    <name type="scientific">Pseudomonas fluorescens</name>
    <dbReference type="NCBI Taxonomy" id="294"/>
    <lineage>
        <taxon>Bacteria</taxon>
        <taxon>Pseudomonadati</taxon>
        <taxon>Pseudomonadota</taxon>
        <taxon>Gammaproteobacteria</taxon>
        <taxon>Pseudomonadales</taxon>
        <taxon>Pseudomonadaceae</taxon>
        <taxon>Pseudomonas</taxon>
    </lineage>
</organism>
<dbReference type="EMBL" id="CABVHW010000017">
    <property type="protein sequence ID" value="VVO23219.1"/>
    <property type="molecule type" value="Genomic_DNA"/>
</dbReference>
<dbReference type="InterPro" id="IPR012332">
    <property type="entry name" value="Autotransporter_pectin_lyase_C"/>
</dbReference>
<proteinExistence type="predicted"/>
<dbReference type="SMART" id="SM00869">
    <property type="entry name" value="Autotransporter"/>
    <property type="match status" value="1"/>
</dbReference>
<evidence type="ECO:0000256" key="1">
    <source>
        <dbReference type="SAM" id="SignalP"/>
    </source>
</evidence>
<feature type="signal peptide" evidence="1">
    <location>
        <begin position="1"/>
        <end position="31"/>
    </location>
</feature>
<dbReference type="CDD" id="cd01344">
    <property type="entry name" value="PL2_Passenger_AT"/>
    <property type="match status" value="1"/>
</dbReference>
<dbReference type="Proteomes" id="UP000381093">
    <property type="component" value="Unassembled WGS sequence"/>
</dbReference>
<dbReference type="PANTHER" id="PTHR35037">
    <property type="entry name" value="C-TERMINAL REGION OF AIDA-LIKE PROTEIN"/>
    <property type="match status" value="1"/>
</dbReference>
<dbReference type="RefSeq" id="WP_150766370.1">
    <property type="nucleotide sequence ID" value="NZ_CABVHW010000017.1"/>
</dbReference>
<dbReference type="Pfam" id="PF18883">
    <property type="entry name" value="AC_1"/>
    <property type="match status" value="1"/>
</dbReference>
<dbReference type="InterPro" id="IPR011050">
    <property type="entry name" value="Pectin_lyase_fold/virulence"/>
</dbReference>
<dbReference type="SUPFAM" id="SSF51126">
    <property type="entry name" value="Pectin lyase-like"/>
    <property type="match status" value="1"/>
</dbReference>
<evidence type="ECO:0000259" key="2">
    <source>
        <dbReference type="PROSITE" id="PS51208"/>
    </source>
</evidence>
<dbReference type="SUPFAM" id="SSF103515">
    <property type="entry name" value="Autotransporter"/>
    <property type="match status" value="1"/>
</dbReference>
<dbReference type="AlphaFoldDB" id="A0A5E7E957"/>
<dbReference type="Gene3D" id="2.40.128.130">
    <property type="entry name" value="Autotransporter beta-domain"/>
    <property type="match status" value="1"/>
</dbReference>
<name>A0A5E7E957_PSEFL</name>
<dbReference type="InterPro" id="IPR003991">
    <property type="entry name" value="Pertactin_virulence_factor"/>
</dbReference>
<reference evidence="3 4" key="1">
    <citation type="submission" date="2019-09" db="EMBL/GenBank/DDBJ databases">
        <authorList>
            <person name="Chandra G."/>
            <person name="Truman W A."/>
        </authorList>
    </citation>
    <scope>NUCLEOTIDE SEQUENCE [LARGE SCALE GENOMIC DNA]</scope>
    <source>
        <strain evidence="3">PS710</strain>
    </source>
</reference>
<dbReference type="GO" id="GO:0019867">
    <property type="term" value="C:outer membrane"/>
    <property type="evidence" value="ECO:0007669"/>
    <property type="project" value="InterPro"/>
</dbReference>
<evidence type="ECO:0000313" key="4">
    <source>
        <dbReference type="Proteomes" id="UP000381093"/>
    </source>
</evidence>
<dbReference type="InterPro" id="IPR005546">
    <property type="entry name" value="Autotransporte_beta"/>
</dbReference>
<sequence length="855" mass="87929" precursor="true">MNFSTTMPKYRYGACAVSIWLCIGTPPNAHASCTLTPTAGNDNYLCDSASSGPLTDLSGNNSLTFPANGSGTINGNVTFGAGNDSVTMDSGLLAGTLNQGDGADTLTISAGQITGAVSQGNGVDDFSMTGGTLQSLAQGDNRDTFLMTGGTIVGAFEDGDTARMTGGSIGRVDMKLDNNLFDLSGGQILGNLVTGFGTDTIIVSGGRIGGNVSVSGGNDSIRVTGGEIVGEIRASAGDDSLLWNGGGIIRSAILMGEDNDNATLRNLGESTLALTPTLDGGNGNDLLTFDGSASAGSNRYSNWETVNLNNGSRFDLDGTFRLGDSVSGTGVFAIDASSTLTSAQGSITPFTAGQRATLNNAGVIDLGSGNTRTSDTLTVQGNYAGNGGQLFLQSALGDDNSASDKLVVNDGTLTGNTLISVTNLGGAGALTRQNGIQLVQAQGTAISNNDAFALKGAVSAGAFDYRLFKGGVTAGSENSWFLRSAVVAPAVTTIPNPEPGLPPITVAVVATPVAAPALAGAPELPALPAAVPGAAPIALYRPEVPTWSVLPPAAVQLTLAALGTFHDRQGDQRLLTETGALGAGWGRVYGKNFDQTWAGTVTPRLDGSLTGFQVGNDLFGSQLAGGQTWRTGFFVGHNRLKGDVDGFNQGFEGKRAGKVELEGDSLGLYGTLTDPAGGYLDTVAMYTWLDGDNHSERGLTLDNEGHVLTLSAEAGYPFPVAANWVVEPQAQVIYQKVALDSQDDGISHVSFDSDSAWTGRLGARLKGRYTVGGQPLEPYLRANLWHTLSATDRVTFDHADQIETQHQSTQADVGVGLILSLAPSVSVYASADYSSNIDSNQQRALSGNAGVRVSW</sequence>
<feature type="domain" description="Autotransporter" evidence="2">
    <location>
        <begin position="577"/>
        <end position="855"/>
    </location>
</feature>
<dbReference type="InterPro" id="IPR043990">
    <property type="entry name" value="AC_1"/>
</dbReference>
<dbReference type="PANTHER" id="PTHR35037:SF3">
    <property type="entry name" value="C-TERMINAL REGION OF AIDA-LIKE PROTEIN"/>
    <property type="match status" value="1"/>
</dbReference>
<accession>A0A5E7E957</accession>
<dbReference type="InterPro" id="IPR006315">
    <property type="entry name" value="OM_autotransptr_brl_dom"/>
</dbReference>
<dbReference type="InterPro" id="IPR036709">
    <property type="entry name" value="Autotransporte_beta_dom_sf"/>
</dbReference>
<dbReference type="Gene3D" id="2.160.20.20">
    <property type="match status" value="1"/>
</dbReference>
<dbReference type="PROSITE" id="PS51208">
    <property type="entry name" value="AUTOTRANSPORTER"/>
    <property type="match status" value="1"/>
</dbReference>
<protein>
    <recommendedName>
        <fullName evidence="2">Autotransporter domain-containing protein</fullName>
    </recommendedName>
</protein>
<gene>
    <name evidence="3" type="ORF">PS710_04410</name>
</gene>